<dbReference type="EMBL" id="MU006319">
    <property type="protein sequence ID" value="KAF2848302.1"/>
    <property type="molecule type" value="Genomic_DNA"/>
</dbReference>
<organism evidence="3 4">
    <name type="scientific">Plenodomus tracheiphilus IPT5</name>
    <dbReference type="NCBI Taxonomy" id="1408161"/>
    <lineage>
        <taxon>Eukaryota</taxon>
        <taxon>Fungi</taxon>
        <taxon>Dikarya</taxon>
        <taxon>Ascomycota</taxon>
        <taxon>Pezizomycotina</taxon>
        <taxon>Dothideomycetes</taxon>
        <taxon>Pleosporomycetidae</taxon>
        <taxon>Pleosporales</taxon>
        <taxon>Pleosporineae</taxon>
        <taxon>Leptosphaeriaceae</taxon>
        <taxon>Plenodomus</taxon>
    </lineage>
</organism>
<accession>A0A6A7AYV0</accession>
<gene>
    <name evidence="3" type="ORF">T440DRAFT_520240</name>
</gene>
<reference evidence="3" key="1">
    <citation type="submission" date="2020-01" db="EMBL/GenBank/DDBJ databases">
        <authorList>
            <consortium name="DOE Joint Genome Institute"/>
            <person name="Haridas S."/>
            <person name="Albert R."/>
            <person name="Binder M."/>
            <person name="Bloem J."/>
            <person name="Labutti K."/>
            <person name="Salamov A."/>
            <person name="Andreopoulos B."/>
            <person name="Baker S.E."/>
            <person name="Barry K."/>
            <person name="Bills G."/>
            <person name="Bluhm B.H."/>
            <person name="Cannon C."/>
            <person name="Castanera R."/>
            <person name="Culley D.E."/>
            <person name="Daum C."/>
            <person name="Ezra D."/>
            <person name="Gonzalez J.B."/>
            <person name="Henrissat B."/>
            <person name="Kuo A."/>
            <person name="Liang C."/>
            <person name="Lipzen A."/>
            <person name="Lutzoni F."/>
            <person name="Magnuson J."/>
            <person name="Mondo S."/>
            <person name="Nolan M."/>
            <person name="Ohm R."/>
            <person name="Pangilinan J."/>
            <person name="Park H.-J."/>
            <person name="Ramirez L."/>
            <person name="Alfaro M."/>
            <person name="Sun H."/>
            <person name="Tritt A."/>
            <person name="Yoshinaga Y."/>
            <person name="Zwiers L.-H."/>
            <person name="Turgeon B.G."/>
            <person name="Goodwin S.B."/>
            <person name="Spatafora J.W."/>
            <person name="Crous P.W."/>
            <person name="Grigoriev I.V."/>
        </authorList>
    </citation>
    <scope>NUCLEOTIDE SEQUENCE</scope>
    <source>
        <strain evidence="3">IPT5</strain>
    </source>
</reference>
<proteinExistence type="predicted"/>
<evidence type="ECO:0000256" key="2">
    <source>
        <dbReference type="SAM" id="MobiDB-lite"/>
    </source>
</evidence>
<feature type="region of interest" description="Disordered" evidence="2">
    <location>
        <begin position="85"/>
        <end position="134"/>
    </location>
</feature>
<feature type="coiled-coil region" evidence="1">
    <location>
        <begin position="138"/>
        <end position="165"/>
    </location>
</feature>
<name>A0A6A7AYV0_9PLEO</name>
<evidence type="ECO:0000256" key="1">
    <source>
        <dbReference type="SAM" id="Coils"/>
    </source>
</evidence>
<keyword evidence="1" id="KW-0175">Coiled coil</keyword>
<sequence>MSGTKRYGDNYKEDMSDSLSDVPEDNQTRCCLERSNVNALNTLSTSTSPTSADENPEIQTTTITLQKILRITSAWEATSDMDKTKIIDQQRMHDEGYDSELSSRSPTTEKSIPPTSPEDSSDMYRVSSPPQNTSRQHLADLFSKLQNLEVTVAEAEGRIAACKGDLHPVHDALKAVGVESDHLRNLVVNMAGSRDFMQPYMDQRPDTPPPPPTSAKGTKANIIDAKYCRVGRPNPKRLRLPHDDLQNLLCSKHRYRSEFTMWMDIHGESADAWKCA</sequence>
<dbReference type="AlphaFoldDB" id="A0A6A7AYV0"/>
<feature type="region of interest" description="Disordered" evidence="2">
    <location>
        <begin position="1"/>
        <end position="26"/>
    </location>
</feature>
<protein>
    <submittedName>
        <fullName evidence="3">Uncharacterized protein</fullName>
    </submittedName>
</protein>
<dbReference type="Proteomes" id="UP000799423">
    <property type="component" value="Unassembled WGS sequence"/>
</dbReference>
<feature type="compositionally biased region" description="Polar residues" evidence="2">
    <location>
        <begin position="100"/>
        <end position="110"/>
    </location>
</feature>
<feature type="compositionally biased region" description="Basic and acidic residues" evidence="2">
    <location>
        <begin position="85"/>
        <end position="96"/>
    </location>
</feature>
<evidence type="ECO:0000313" key="4">
    <source>
        <dbReference type="Proteomes" id="UP000799423"/>
    </source>
</evidence>
<evidence type="ECO:0000313" key="3">
    <source>
        <dbReference type="EMBL" id="KAF2848302.1"/>
    </source>
</evidence>
<keyword evidence="4" id="KW-1185">Reference proteome</keyword>
<feature type="compositionally biased region" description="Basic and acidic residues" evidence="2">
    <location>
        <begin position="1"/>
        <end position="15"/>
    </location>
</feature>